<sequence length="1681" mass="183030">MAPKALTDCPENLRESIDWLVQVKHGGGISKLSSALGKLFDHVAQDAQKSLSSPSESDDPSAGDVVGQLKEFRGSLPKDSSNPNENILYNLCSSFETFLGYKPPGIYDGSGIVYGSASRLCDAILAFFYALFTDVYENQPYVSGRSVLHDVVHRHLKPQLRRGHKGFTHAIPQVADGLRNYNQAVSASNEKVKKPVNELLTYVSEGGKLLTAVNKIQVPEESTPLKPEEAEKAVTAATELVDQCVGEAKKLYRAFDSGARINVVEQCNDLNLSLREKVRNARKNIGYEIKRLNQLSKRERKNLEAFIKMIKQALNKLKTDVNAQITKKVNELVKQLKDKVQDILEQLQKISTSLGQYIMDLDRWIVKTTKDIEAAQNLVQKILDEVNGNANPNNLENLNEAIKKVESKLGESVGDLQAWKQAAEKVLQGTIDKGNDVHKNMDPTQKADGTETQIAKGINQINAAKDAVLQVNTGLQQVHRDLQTWNTTAGELLGKVVVKATEVHKRLQPDGQGPEHKIGTNIKQIGDAKEGIVEANKTLGTQVDNLSKWITDAENIRNAAEAKAKEAYDKLKVNEALDKNVKLIVEAKNRINEVHGKLGGHVGELGKWKTQAGTVLDGAITQATDVYDALHENKQPGGGGQKTELGERLKQIEDAKTQIKTANDILGTEVENLGKWRTAAKAVITKADKKCDEILGKVKTESSREAVIFTQAEELKTRGAELLAAANKAKDEVGKKVKDALQAVVRMDESLKRDLRTVREEIKEGIGSVIETLQVKELGNKVRDDLGTLRDKISGLQGKVGESKNDGSGLVGNELKALQSAKTKLDGIAGESGTIKNALKGMDKLFEQNIKSPLKSAVGAVNEAIVELGGKFTKDDGSEAPKDFNGTFQHIKKQVGKIKGTPGKGDWNNTGASGLEGIKSKVDHYFGEFSEKYKFESIVTGWLDGILGHNGLVKSVLGWQSKRTEEDIKEALKQSGLGGGIREPLKVQAHAAVDVFSGVDANDIQKKITQVKRACELFAAALDEQKLEKEFQSGVLELVKQAKDALKSEKSGSTKGNLQAALAKAECKCNHCGGSRVTDKCLDCQTSDCILTKAIATTVVAVSSVARQVGNELNSVFLNIDDGGNPSDGSIAAILDKITPIAKDLHDNLEAATNSSGQHENKSPAQAVDKRLEEVRDEVIGLVGKFNSQVKQPLALEVEKLGPAVDQFNSNAETQIRAAARTAIDKAAGEIEMEDSAPAEISVKKNMKGFHGVYDHIKNNLESQLQGKVDQHIGTDDSTGGGTGTADKVTLATGNFTHYDKYVTQKSLTTQPLKGELGEGHLPLAIGDIKTQVYNELSMIEPSPSNGKAEITNETFENPVKEISKELDEIAWLVDKSRGKAPSLPQPQPKDEDGIKDHLTKLKNALEQTGFNGVSKQGLDAIKSAIDNLKISTYEQKSSEIDTAVKAIKAQLRELRKKLKNKSGKPEDGVINVLEDLQKVGLEQNTWTPINGKGQKVSGLGKIQGDLEEQNKALSVQNEIIGKSIRAINLELKYLGIRLDKSFHDDDVLHFLEQLQKQIGIGYRGGENLQKIKNEIKKLQSVEFTQKPQAIHEANLAIKAELTTLQGDLQGSPGKEDVMNALNDLKDNGLSGDTWDKNTQGNGKSLKNIGNELQGQQTKLGKQPGNIHQGLTPSRRRSVTH</sequence>
<name>A0A2H6KCQ6_9APIC</name>
<feature type="region of interest" description="Disordered" evidence="2">
    <location>
        <begin position="1657"/>
        <end position="1681"/>
    </location>
</feature>
<organism evidence="3 4">
    <name type="scientific">Babesia ovata</name>
    <dbReference type="NCBI Taxonomy" id="189622"/>
    <lineage>
        <taxon>Eukaryota</taxon>
        <taxon>Sar</taxon>
        <taxon>Alveolata</taxon>
        <taxon>Apicomplexa</taxon>
        <taxon>Aconoidasida</taxon>
        <taxon>Piroplasmida</taxon>
        <taxon>Babesiidae</taxon>
        <taxon>Babesia</taxon>
    </lineage>
</organism>
<keyword evidence="1" id="KW-0175">Coiled coil</keyword>
<dbReference type="OrthoDB" id="367023at2759"/>
<evidence type="ECO:0000256" key="1">
    <source>
        <dbReference type="SAM" id="Coils"/>
    </source>
</evidence>
<evidence type="ECO:0000313" key="3">
    <source>
        <dbReference type="EMBL" id="GBE60772.1"/>
    </source>
</evidence>
<evidence type="ECO:0000313" key="4">
    <source>
        <dbReference type="Proteomes" id="UP000236319"/>
    </source>
</evidence>
<protein>
    <submittedName>
        <fullName evidence="3">Extracellular matrix-binding ebh, putative</fullName>
    </submittedName>
</protein>
<dbReference type="GeneID" id="39874542"/>
<reference evidence="3 4" key="1">
    <citation type="journal article" date="2017" name="BMC Genomics">
        <title>Whole-genome assembly of Babesia ovata and comparative genomics between closely related pathogens.</title>
        <authorList>
            <person name="Yamagishi J."/>
            <person name="Asada M."/>
            <person name="Hakimi H."/>
            <person name="Tanaka T.Q."/>
            <person name="Sugimoto C."/>
            <person name="Kawazu S."/>
        </authorList>
    </citation>
    <scope>NUCLEOTIDE SEQUENCE [LARGE SCALE GENOMIC DNA]</scope>
    <source>
        <strain evidence="3 4">Miyake</strain>
    </source>
</reference>
<keyword evidence="4" id="KW-1185">Reference proteome</keyword>
<dbReference type="EMBL" id="BDSA01000002">
    <property type="protein sequence ID" value="GBE60772.1"/>
    <property type="molecule type" value="Genomic_DNA"/>
</dbReference>
<dbReference type="InterPro" id="IPR050163">
    <property type="entry name" value="Apolipoprotein_A1/A4/E"/>
</dbReference>
<comment type="caution">
    <text evidence="3">The sequence shown here is derived from an EMBL/GenBank/DDBJ whole genome shotgun (WGS) entry which is preliminary data.</text>
</comment>
<dbReference type="Proteomes" id="UP000236319">
    <property type="component" value="Unassembled WGS sequence"/>
</dbReference>
<gene>
    <name evidence="3" type="ORF">BOVATA_022650</name>
</gene>
<accession>A0A2H6KCQ6</accession>
<proteinExistence type="predicted"/>
<evidence type="ECO:0000256" key="2">
    <source>
        <dbReference type="SAM" id="MobiDB-lite"/>
    </source>
</evidence>
<dbReference type="RefSeq" id="XP_028867015.1">
    <property type="nucleotide sequence ID" value="XM_029011182.1"/>
</dbReference>
<dbReference type="PANTHER" id="PTHR18976:SF34">
    <property type="entry name" value="LIPID-BINDING PROTEIN"/>
    <property type="match status" value="1"/>
</dbReference>
<dbReference type="VEuPathDB" id="PiroplasmaDB:BOVATA_022650"/>
<feature type="coiled-coil region" evidence="1">
    <location>
        <begin position="326"/>
        <end position="415"/>
    </location>
</feature>
<dbReference type="PANTHER" id="PTHR18976">
    <property type="entry name" value="APOLIPOPROTEIN"/>
    <property type="match status" value="1"/>
</dbReference>